<dbReference type="Pfam" id="PF20684">
    <property type="entry name" value="Fung_rhodopsin"/>
    <property type="match status" value="1"/>
</dbReference>
<dbReference type="AlphaFoldDB" id="A0AA40DME8"/>
<keyword evidence="2 7" id="KW-0812">Transmembrane</keyword>
<protein>
    <recommendedName>
        <fullName evidence="8">Rhodopsin domain-containing protein</fullName>
    </recommendedName>
</protein>
<proteinExistence type="inferred from homology"/>
<feature type="domain" description="Rhodopsin" evidence="8">
    <location>
        <begin position="20"/>
        <end position="266"/>
    </location>
</feature>
<feature type="transmembrane region" description="Helical" evidence="7">
    <location>
        <begin position="125"/>
        <end position="146"/>
    </location>
</feature>
<keyword evidence="3 7" id="KW-1133">Transmembrane helix</keyword>
<feature type="transmembrane region" description="Helical" evidence="7">
    <location>
        <begin position="166"/>
        <end position="190"/>
    </location>
</feature>
<feature type="non-terminal residue" evidence="9">
    <location>
        <position position="438"/>
    </location>
</feature>
<feature type="compositionally biased region" description="Basic residues" evidence="6">
    <location>
        <begin position="281"/>
        <end position="293"/>
    </location>
</feature>
<dbReference type="PANTHER" id="PTHR33048:SF47">
    <property type="entry name" value="INTEGRAL MEMBRANE PROTEIN-RELATED"/>
    <property type="match status" value="1"/>
</dbReference>
<evidence type="ECO:0000256" key="3">
    <source>
        <dbReference type="ARBA" id="ARBA00022989"/>
    </source>
</evidence>
<dbReference type="InterPro" id="IPR052337">
    <property type="entry name" value="SAT4-like"/>
</dbReference>
<evidence type="ECO:0000256" key="5">
    <source>
        <dbReference type="ARBA" id="ARBA00038359"/>
    </source>
</evidence>
<feature type="region of interest" description="Disordered" evidence="6">
    <location>
        <begin position="316"/>
        <end position="357"/>
    </location>
</feature>
<evidence type="ECO:0000313" key="9">
    <source>
        <dbReference type="EMBL" id="KAK0708545.1"/>
    </source>
</evidence>
<feature type="transmembrane region" description="Helical" evidence="7">
    <location>
        <begin position="6"/>
        <end position="26"/>
    </location>
</feature>
<comment type="similarity">
    <text evidence="5">Belongs to the SAT4 family.</text>
</comment>
<sequence>PGILFGILVPHIVCTLVTLARTWSRLFLLRKWFLDDTLILLAWAFSTTVCIVYSIAAQSPRLLTPTSDSTTTFSLTTYDQTLLHPYILRTYLGLIFYQLCLCLTKLSILTFYLRIFSSRPLSFRLAWATIITILLYGVPLLFVSVFQCHPSPGLFFGRPVKCFTFAPLLIASASLHTATDAWLIILIVPCIVRLDLPPRQKAALAVVLSLSIFVIAASLTRLQLSLRAGGDGTRVANTLAFYVMTVLELDLALICASAPAMRPVVARLWPKLGMGEPSLPGRRRHHHHHHHHRGSEEDANGSVDLTSVVSYHGYPWTGPPTPAGAGARSKNPSVHNLSSSSGHATEASTLPPVPPLAMLAHRTPTTLSLRSFMSSMAPRSRGQTLAGGGRADDRAVLLRDGEAEDDVAHKRRSSSQESFVLGQNDPNSPSRMSPISDS</sequence>
<feature type="compositionally biased region" description="Polar residues" evidence="6">
    <location>
        <begin position="330"/>
        <end position="348"/>
    </location>
</feature>
<feature type="transmembrane region" description="Helical" evidence="7">
    <location>
        <begin position="38"/>
        <end position="56"/>
    </location>
</feature>
<name>A0AA40DME8_9PEZI</name>
<feature type="transmembrane region" description="Helical" evidence="7">
    <location>
        <begin position="202"/>
        <end position="219"/>
    </location>
</feature>
<dbReference type="InterPro" id="IPR049326">
    <property type="entry name" value="Rhodopsin_dom_fungi"/>
</dbReference>
<comment type="caution">
    <text evidence="9">The sequence shown here is derived from an EMBL/GenBank/DDBJ whole genome shotgun (WGS) entry which is preliminary data.</text>
</comment>
<dbReference type="PANTHER" id="PTHR33048">
    <property type="entry name" value="PTH11-LIKE INTEGRAL MEMBRANE PROTEIN (AFU_ORTHOLOGUE AFUA_5G11245)"/>
    <property type="match status" value="1"/>
</dbReference>
<feature type="transmembrane region" description="Helical" evidence="7">
    <location>
        <begin position="239"/>
        <end position="261"/>
    </location>
</feature>
<accession>A0AA40DME8</accession>
<keyword evidence="10" id="KW-1185">Reference proteome</keyword>
<reference evidence="9" key="1">
    <citation type="submission" date="2023-06" db="EMBL/GenBank/DDBJ databases">
        <title>Genome-scale phylogeny and comparative genomics of the fungal order Sordariales.</title>
        <authorList>
            <consortium name="Lawrence Berkeley National Laboratory"/>
            <person name="Hensen N."/>
            <person name="Bonometti L."/>
            <person name="Westerberg I."/>
            <person name="Brannstrom I.O."/>
            <person name="Guillou S."/>
            <person name="Cros-Aarteil S."/>
            <person name="Calhoun S."/>
            <person name="Haridas S."/>
            <person name="Kuo A."/>
            <person name="Mondo S."/>
            <person name="Pangilinan J."/>
            <person name="Riley R."/>
            <person name="Labutti K."/>
            <person name="Andreopoulos B."/>
            <person name="Lipzen A."/>
            <person name="Chen C."/>
            <person name="Yanf M."/>
            <person name="Daum C."/>
            <person name="Ng V."/>
            <person name="Clum A."/>
            <person name="Steindorff A."/>
            <person name="Ohm R."/>
            <person name="Martin F."/>
            <person name="Silar P."/>
            <person name="Natvig D."/>
            <person name="Lalanne C."/>
            <person name="Gautier V."/>
            <person name="Ament-Velasquez S.L."/>
            <person name="Kruys A."/>
            <person name="Hutchinson M.I."/>
            <person name="Powell A.J."/>
            <person name="Barry K."/>
            <person name="Miller A.N."/>
            <person name="Grigoriev I.V."/>
            <person name="Debuchy R."/>
            <person name="Gladieux P."/>
            <person name="Thoren M.H."/>
            <person name="Johannesson H."/>
        </authorList>
    </citation>
    <scope>NUCLEOTIDE SEQUENCE</scope>
    <source>
        <strain evidence="9">SMH4607-1</strain>
    </source>
</reference>
<evidence type="ECO:0000256" key="1">
    <source>
        <dbReference type="ARBA" id="ARBA00004141"/>
    </source>
</evidence>
<feature type="region of interest" description="Disordered" evidence="6">
    <location>
        <begin position="277"/>
        <end position="302"/>
    </location>
</feature>
<evidence type="ECO:0000256" key="2">
    <source>
        <dbReference type="ARBA" id="ARBA00022692"/>
    </source>
</evidence>
<feature type="region of interest" description="Disordered" evidence="6">
    <location>
        <begin position="399"/>
        <end position="438"/>
    </location>
</feature>
<feature type="non-terminal residue" evidence="9">
    <location>
        <position position="1"/>
    </location>
</feature>
<dbReference type="GO" id="GO:0016020">
    <property type="term" value="C:membrane"/>
    <property type="evidence" value="ECO:0007669"/>
    <property type="project" value="UniProtKB-SubCell"/>
</dbReference>
<feature type="transmembrane region" description="Helical" evidence="7">
    <location>
        <begin position="91"/>
        <end position="113"/>
    </location>
</feature>
<evidence type="ECO:0000313" key="10">
    <source>
        <dbReference type="Proteomes" id="UP001172102"/>
    </source>
</evidence>
<evidence type="ECO:0000256" key="4">
    <source>
        <dbReference type="ARBA" id="ARBA00023136"/>
    </source>
</evidence>
<dbReference type="Proteomes" id="UP001172102">
    <property type="component" value="Unassembled WGS sequence"/>
</dbReference>
<evidence type="ECO:0000259" key="8">
    <source>
        <dbReference type="Pfam" id="PF20684"/>
    </source>
</evidence>
<dbReference type="EMBL" id="JAUKUA010000006">
    <property type="protein sequence ID" value="KAK0708545.1"/>
    <property type="molecule type" value="Genomic_DNA"/>
</dbReference>
<feature type="compositionally biased region" description="Polar residues" evidence="6">
    <location>
        <begin position="424"/>
        <end position="438"/>
    </location>
</feature>
<evidence type="ECO:0000256" key="7">
    <source>
        <dbReference type="SAM" id="Phobius"/>
    </source>
</evidence>
<organism evidence="9 10">
    <name type="scientific">Lasiosphaeris hirsuta</name>
    <dbReference type="NCBI Taxonomy" id="260670"/>
    <lineage>
        <taxon>Eukaryota</taxon>
        <taxon>Fungi</taxon>
        <taxon>Dikarya</taxon>
        <taxon>Ascomycota</taxon>
        <taxon>Pezizomycotina</taxon>
        <taxon>Sordariomycetes</taxon>
        <taxon>Sordariomycetidae</taxon>
        <taxon>Sordariales</taxon>
        <taxon>Lasiosphaeriaceae</taxon>
        <taxon>Lasiosphaeris</taxon>
    </lineage>
</organism>
<gene>
    <name evidence="9" type="ORF">B0H67DRAFT_468942</name>
</gene>
<keyword evidence="4 7" id="KW-0472">Membrane</keyword>
<comment type="subcellular location">
    <subcellularLocation>
        <location evidence="1">Membrane</location>
        <topology evidence="1">Multi-pass membrane protein</topology>
    </subcellularLocation>
</comment>
<evidence type="ECO:0000256" key="6">
    <source>
        <dbReference type="SAM" id="MobiDB-lite"/>
    </source>
</evidence>